<keyword evidence="8" id="KW-1185">Reference proteome</keyword>
<dbReference type="HOGENOM" id="CLU_1820140_0_0_1"/>
<dbReference type="InterPro" id="IPR017452">
    <property type="entry name" value="GPCR_Rhodpsn_7TM"/>
</dbReference>
<feature type="transmembrane region" description="Helical" evidence="5">
    <location>
        <begin position="95"/>
        <end position="115"/>
    </location>
</feature>
<keyword evidence="3 5" id="KW-1133">Transmembrane helix</keyword>
<sequence>MAVAYATLFMFTVFPFLVMTVLTITSAVYIRNYLIRSAKLTMKPYKYSLKKKEAAVIKTIGIMQLGFTVTLVPVVVVSILFYTRYFQCKDVSTPYTIGFYMSTANGFVNVLVYTVRDAKFRSWIKDRLSCTRKQRKDSTTFF</sequence>
<evidence type="ECO:0000313" key="8">
    <source>
        <dbReference type="Proteomes" id="UP000007875"/>
    </source>
</evidence>
<feature type="transmembrane region" description="Helical" evidence="5">
    <location>
        <begin position="6"/>
        <end position="34"/>
    </location>
</feature>
<dbReference type="OMA" id="DSKFRAW"/>
<organism evidence="7 8">
    <name type="scientific">Ciona savignyi</name>
    <name type="common">Pacific transparent sea squirt</name>
    <dbReference type="NCBI Taxonomy" id="51511"/>
    <lineage>
        <taxon>Eukaryota</taxon>
        <taxon>Metazoa</taxon>
        <taxon>Chordata</taxon>
        <taxon>Tunicata</taxon>
        <taxon>Ascidiacea</taxon>
        <taxon>Phlebobranchia</taxon>
        <taxon>Cionidae</taxon>
        <taxon>Ciona</taxon>
    </lineage>
</organism>
<dbReference type="SUPFAM" id="SSF81321">
    <property type="entry name" value="Family A G protein-coupled receptor-like"/>
    <property type="match status" value="1"/>
</dbReference>
<evidence type="ECO:0000256" key="4">
    <source>
        <dbReference type="ARBA" id="ARBA00023136"/>
    </source>
</evidence>
<protein>
    <recommendedName>
        <fullName evidence="6">G-protein coupled receptors family 1 profile domain-containing protein</fullName>
    </recommendedName>
</protein>
<feature type="domain" description="G-protein coupled receptors family 1 profile" evidence="6">
    <location>
        <begin position="1"/>
        <end position="113"/>
    </location>
</feature>
<dbReference type="Gene3D" id="1.20.1070.10">
    <property type="entry name" value="Rhodopsin 7-helix transmembrane proteins"/>
    <property type="match status" value="1"/>
</dbReference>
<feature type="transmembrane region" description="Helical" evidence="5">
    <location>
        <begin position="55"/>
        <end position="83"/>
    </location>
</feature>
<evidence type="ECO:0000256" key="1">
    <source>
        <dbReference type="ARBA" id="ARBA00004370"/>
    </source>
</evidence>
<reference evidence="7" key="2">
    <citation type="submission" date="2025-08" db="UniProtKB">
        <authorList>
            <consortium name="Ensembl"/>
        </authorList>
    </citation>
    <scope>IDENTIFICATION</scope>
</reference>
<evidence type="ECO:0000313" key="7">
    <source>
        <dbReference type="Ensembl" id="ENSCSAVP00000012648.1"/>
    </source>
</evidence>
<evidence type="ECO:0000256" key="2">
    <source>
        <dbReference type="ARBA" id="ARBA00022692"/>
    </source>
</evidence>
<dbReference type="InParanoid" id="H2Z4Y6"/>
<name>H2Z4Y6_CIOSA</name>
<dbReference type="GeneTree" id="ENSGT00530000065318"/>
<dbReference type="PROSITE" id="PS50262">
    <property type="entry name" value="G_PROTEIN_RECEP_F1_2"/>
    <property type="match status" value="1"/>
</dbReference>
<keyword evidence="2 5" id="KW-0812">Transmembrane</keyword>
<dbReference type="AlphaFoldDB" id="H2Z4Y6"/>
<evidence type="ECO:0000259" key="6">
    <source>
        <dbReference type="PROSITE" id="PS50262"/>
    </source>
</evidence>
<reference evidence="8" key="1">
    <citation type="submission" date="2003-08" db="EMBL/GenBank/DDBJ databases">
        <authorList>
            <person name="Birren B."/>
            <person name="Nusbaum C."/>
            <person name="Abebe A."/>
            <person name="Abouelleil A."/>
            <person name="Adekoya E."/>
            <person name="Ait-zahra M."/>
            <person name="Allen N."/>
            <person name="Allen T."/>
            <person name="An P."/>
            <person name="Anderson M."/>
            <person name="Anderson S."/>
            <person name="Arachchi H."/>
            <person name="Armbruster J."/>
            <person name="Bachantsang P."/>
            <person name="Baldwin J."/>
            <person name="Barry A."/>
            <person name="Bayul T."/>
            <person name="Blitshsteyn B."/>
            <person name="Bloom T."/>
            <person name="Blye J."/>
            <person name="Boguslavskiy L."/>
            <person name="Borowsky M."/>
            <person name="Boukhgalter B."/>
            <person name="Brunache A."/>
            <person name="Butler J."/>
            <person name="Calixte N."/>
            <person name="Calvo S."/>
            <person name="Camarata J."/>
            <person name="Campo K."/>
            <person name="Chang J."/>
            <person name="Cheshatsang Y."/>
            <person name="Citroen M."/>
            <person name="Collymore A."/>
            <person name="Considine T."/>
            <person name="Cook A."/>
            <person name="Cooke P."/>
            <person name="Corum B."/>
            <person name="Cuomo C."/>
            <person name="David R."/>
            <person name="Dawoe T."/>
            <person name="Degray S."/>
            <person name="Dodge S."/>
            <person name="Dooley K."/>
            <person name="Dorje P."/>
            <person name="Dorjee K."/>
            <person name="Dorris L."/>
            <person name="Duffey N."/>
            <person name="Dupes A."/>
            <person name="Elkins T."/>
            <person name="Engels R."/>
            <person name="Erickson J."/>
            <person name="Farina A."/>
            <person name="Faro S."/>
            <person name="Ferreira P."/>
            <person name="Fischer H."/>
            <person name="Fitzgerald M."/>
            <person name="Foley K."/>
            <person name="Gage D."/>
            <person name="Galagan J."/>
            <person name="Gearin G."/>
            <person name="Gnerre S."/>
            <person name="Gnirke A."/>
            <person name="Goyette A."/>
            <person name="Graham J."/>
            <person name="Grandbois E."/>
            <person name="Gyaltsen K."/>
            <person name="Hafez N."/>
            <person name="Hagopian D."/>
            <person name="Hagos B."/>
            <person name="Hall J."/>
            <person name="Hatcher B."/>
            <person name="Heller A."/>
            <person name="Higgins H."/>
            <person name="Honan T."/>
            <person name="Horn A."/>
            <person name="Houde N."/>
            <person name="Hughes L."/>
            <person name="Hulme W."/>
            <person name="Husby E."/>
            <person name="Iliev I."/>
            <person name="Jaffe D."/>
            <person name="Jones C."/>
            <person name="Kamal M."/>
            <person name="Kamat A."/>
            <person name="Kamvysselis M."/>
            <person name="Karlsson E."/>
            <person name="Kells C."/>
            <person name="Kieu A."/>
            <person name="Kisner P."/>
            <person name="Kodira C."/>
            <person name="Kulbokas E."/>
            <person name="Labutti K."/>
            <person name="Lama D."/>
            <person name="Landers T."/>
            <person name="Leger J."/>
            <person name="Levine S."/>
            <person name="Lewis D."/>
            <person name="Lewis T."/>
            <person name="Lindblad-toh K."/>
            <person name="Liu X."/>
            <person name="Lokyitsang T."/>
            <person name="Lokyitsang Y."/>
            <person name="Lucien O."/>
            <person name="Lui A."/>
            <person name="Ma L.J."/>
            <person name="Mabbitt R."/>
            <person name="Macdonald J."/>
            <person name="Maclean C."/>
            <person name="Major J."/>
            <person name="Manning J."/>
            <person name="Marabella R."/>
            <person name="Maru K."/>
            <person name="Matthews C."/>
            <person name="Mauceli E."/>
            <person name="Mccarthy M."/>
            <person name="Mcdonough S."/>
            <person name="Mcghee T."/>
            <person name="Meldrim J."/>
            <person name="Meneus L."/>
            <person name="Mesirov J."/>
            <person name="Mihalev A."/>
            <person name="Mihova T."/>
            <person name="Mikkelsen T."/>
            <person name="Mlenga V."/>
            <person name="Moru K."/>
            <person name="Mozes J."/>
            <person name="Mulrain L."/>
            <person name="Munson G."/>
            <person name="Naylor J."/>
            <person name="Newes C."/>
            <person name="Nguyen C."/>
            <person name="Nguyen N."/>
            <person name="Nguyen T."/>
            <person name="Nicol R."/>
            <person name="Nielsen C."/>
            <person name="Nizzari M."/>
            <person name="Norbu C."/>
            <person name="Norbu N."/>
            <person name="O'donnell P."/>
            <person name="Okoawo O."/>
            <person name="O'leary S."/>
            <person name="Omotosho B."/>
            <person name="O'neill K."/>
            <person name="Osman S."/>
            <person name="Parker S."/>
            <person name="Perrin D."/>
            <person name="Phunkhang P."/>
            <person name="Piqani B."/>
            <person name="Purcell S."/>
            <person name="Rachupka T."/>
            <person name="Ramasamy U."/>
            <person name="Rameau R."/>
            <person name="Ray V."/>
            <person name="Raymond C."/>
            <person name="Retta R."/>
            <person name="Richardson S."/>
            <person name="Rise C."/>
            <person name="Rodriguez J."/>
            <person name="Rogers J."/>
            <person name="Rogov P."/>
            <person name="Rutman M."/>
            <person name="Schupbach R."/>
            <person name="Seaman C."/>
            <person name="Settipalli S."/>
            <person name="Sharpe T."/>
            <person name="Sheridan J."/>
            <person name="Sherpa N."/>
            <person name="Shi J."/>
            <person name="Smirnov S."/>
            <person name="Smith C."/>
            <person name="Sougnez C."/>
            <person name="Spencer B."/>
            <person name="Stalker J."/>
            <person name="Stange-thomann N."/>
            <person name="Stavropoulos S."/>
            <person name="Stetson K."/>
            <person name="Stone C."/>
            <person name="Stone S."/>
            <person name="Stubbs M."/>
            <person name="Talamas J."/>
            <person name="Tchuinga P."/>
            <person name="Tenzing P."/>
            <person name="Tesfaye S."/>
            <person name="Theodore J."/>
            <person name="Thoulutsang Y."/>
            <person name="Topham K."/>
            <person name="Towey S."/>
            <person name="Tsamla T."/>
            <person name="Tsomo N."/>
            <person name="Vallee D."/>
            <person name="Vassiliev H."/>
            <person name="Venkataraman V."/>
            <person name="Vinson J."/>
            <person name="Vo A."/>
            <person name="Wade C."/>
            <person name="Wang S."/>
            <person name="Wangchuk T."/>
            <person name="Wangdi T."/>
            <person name="Whittaker C."/>
            <person name="Wilkinson J."/>
            <person name="Wu Y."/>
            <person name="Wyman D."/>
            <person name="Yadav S."/>
            <person name="Yang S."/>
            <person name="Yang X."/>
            <person name="Yeager S."/>
            <person name="Yee E."/>
            <person name="Young G."/>
            <person name="Zainoun J."/>
            <person name="Zembeck L."/>
            <person name="Zimmer A."/>
            <person name="Zody M."/>
            <person name="Lander E."/>
        </authorList>
    </citation>
    <scope>NUCLEOTIDE SEQUENCE [LARGE SCALE GENOMIC DNA]</scope>
</reference>
<evidence type="ECO:0000256" key="5">
    <source>
        <dbReference type="SAM" id="Phobius"/>
    </source>
</evidence>
<dbReference type="Ensembl" id="ENSCSAVT00000012793.1">
    <property type="protein sequence ID" value="ENSCSAVP00000012648.1"/>
    <property type="gene ID" value="ENSCSAVG00000007425.1"/>
</dbReference>
<keyword evidence="4 5" id="KW-0472">Membrane</keyword>
<dbReference type="GO" id="GO:0016020">
    <property type="term" value="C:membrane"/>
    <property type="evidence" value="ECO:0007669"/>
    <property type="project" value="UniProtKB-SubCell"/>
</dbReference>
<evidence type="ECO:0000256" key="3">
    <source>
        <dbReference type="ARBA" id="ARBA00022989"/>
    </source>
</evidence>
<dbReference type="Proteomes" id="UP000007875">
    <property type="component" value="Unassembled WGS sequence"/>
</dbReference>
<comment type="subcellular location">
    <subcellularLocation>
        <location evidence="1">Membrane</location>
    </subcellularLocation>
</comment>
<reference evidence="7" key="3">
    <citation type="submission" date="2025-09" db="UniProtKB">
        <authorList>
            <consortium name="Ensembl"/>
        </authorList>
    </citation>
    <scope>IDENTIFICATION</scope>
</reference>
<proteinExistence type="predicted"/>
<accession>H2Z4Y6</accession>